<sequence length="154" mass="18424">MKITRIKPLYIPENQEKVKEVYYPVWIYVFSYVVKRRIFGDIKGNIIVLVDGINQKGYLADIFPEIEEIHVIDNKAKILEPQISDEKSEEIAKDRAEALLFRKYAYLKFTYQLTQKAFTYKLFWARKEENKYFLMDSITGEEIEVLPYEGHERK</sequence>
<dbReference type="PATRIC" id="fig|391623.17.peg.1038"/>
<dbReference type="Proteomes" id="UP000007478">
    <property type="component" value="Chromosome"/>
</dbReference>
<protein>
    <recommendedName>
        <fullName evidence="3">PepSY domain-containing protein</fullName>
    </recommendedName>
</protein>
<reference evidence="1 2" key="1">
    <citation type="journal article" date="2011" name="J. Bacteriol.">
        <title>Complete genome sequence of the hyperthermophilic, piezophilic, heterotrophic, and carboxydotrophic archaeon Thermococcus barophilus MP.</title>
        <authorList>
            <person name="Vannier P."/>
            <person name="Marteinsson V.T."/>
            <person name="Fridjonsson O.H."/>
            <person name="Oger P."/>
            <person name="Jebbar M."/>
        </authorList>
    </citation>
    <scope>NUCLEOTIDE SEQUENCE [LARGE SCALE GENOMIC DNA]</scope>
    <source>
        <strain evidence="2">DSM 11836 / MP</strain>
    </source>
</reference>
<dbReference type="RefSeq" id="WP_013467309.1">
    <property type="nucleotide sequence ID" value="NC_014804.1"/>
</dbReference>
<dbReference type="eggNOG" id="arCOG05783">
    <property type="taxonomic scope" value="Archaea"/>
</dbReference>
<dbReference type="KEGG" id="tba:TERMP_01035"/>
<evidence type="ECO:0008006" key="3">
    <source>
        <dbReference type="Google" id="ProtNLM"/>
    </source>
</evidence>
<dbReference type="OrthoDB" id="372943at2157"/>
<proteinExistence type="predicted"/>
<evidence type="ECO:0000313" key="1">
    <source>
        <dbReference type="EMBL" id="ADT84011.1"/>
    </source>
</evidence>
<evidence type="ECO:0000313" key="2">
    <source>
        <dbReference type="Proteomes" id="UP000007478"/>
    </source>
</evidence>
<dbReference type="GeneID" id="10041352"/>
<dbReference type="AlphaFoldDB" id="F0LMN2"/>
<dbReference type="EMBL" id="CP002372">
    <property type="protein sequence ID" value="ADT84011.1"/>
    <property type="molecule type" value="Genomic_DNA"/>
</dbReference>
<accession>F0LMN2</accession>
<dbReference type="HOGENOM" id="CLU_1700352_0_0_2"/>
<keyword evidence="2" id="KW-1185">Reference proteome</keyword>
<organism evidence="1 2">
    <name type="scientific">Thermococcus barophilus (strain DSM 11836 / MP)</name>
    <dbReference type="NCBI Taxonomy" id="391623"/>
    <lineage>
        <taxon>Archaea</taxon>
        <taxon>Methanobacteriati</taxon>
        <taxon>Methanobacteriota</taxon>
        <taxon>Thermococci</taxon>
        <taxon>Thermococcales</taxon>
        <taxon>Thermococcaceae</taxon>
        <taxon>Thermococcus</taxon>
    </lineage>
</organism>
<name>F0LMN2_THEBM</name>
<gene>
    <name evidence="1" type="ordered locus">TERMP_01035</name>
</gene>